<evidence type="ECO:0000313" key="3">
    <source>
        <dbReference type="EMBL" id="PFX14806.1"/>
    </source>
</evidence>
<comment type="caution">
    <text evidence="3">The sequence shown here is derived from an EMBL/GenBank/DDBJ whole genome shotgun (WGS) entry which is preliminary data.</text>
</comment>
<dbReference type="GO" id="GO:0019005">
    <property type="term" value="C:SCF ubiquitin ligase complex"/>
    <property type="evidence" value="ECO:0007669"/>
    <property type="project" value="TreeGrafter"/>
</dbReference>
<name>A0A2B4RCD7_STYPI</name>
<dbReference type="PANTHER" id="PTHR13318">
    <property type="entry name" value="PARTNER OF PAIRED, ISOFORM B-RELATED"/>
    <property type="match status" value="1"/>
</dbReference>
<dbReference type="InterPro" id="IPR027417">
    <property type="entry name" value="P-loop_NTPase"/>
</dbReference>
<dbReference type="SUPFAM" id="SSF52047">
    <property type="entry name" value="RNI-like"/>
    <property type="match status" value="1"/>
</dbReference>
<dbReference type="EMBL" id="LSMT01000726">
    <property type="protein sequence ID" value="PFX14806.1"/>
    <property type="molecule type" value="Genomic_DNA"/>
</dbReference>
<sequence>MAFKELVFQQDSSIDKIKESLHENQGVSELIFKSCGALSSENVASLLEDIHSDLDALTIQNCQSFDDECAAKISEHCTKLSRISFTGCCKVLTSSGISFFVNNCPNLKCVTVMSTESEDDNNSNNDDEKSWTLGDDLFTSFLQRSDLILEQFALCGFENVTTNALKQFLEHVGSNIKVLDLSELQAVTDELIERVVNACPSLEDVCLSHCKLTDQGVNGFCAKCRALQSVNFSGCQDITDGSVIALSTNCTSLRKVQLSWCVKLTEKSLEALVSNCQDLTFVDMSQCAIKHFPFEILEHFSLQEIKVEGCKGLRCPPLDIANKGLESCRQFLKKCNLQYLCRMTFLGNQGSGKTSLMLSLPTMSQSVADTSTEGVHVGTWRPFKSGKATHFLCLQGVHPLFLCEQALYTIVFNIHDPFKLESVASWMLLMRSKAPTSPFILVGTHADNADDRQELKEQVIQAVKKADSQSRQEYQTEIDMLRELGQEKCVESRINRLQSLVDNWSKLPEHVYFVSTLKGKGMLELQHIITETLLNSQLFPHLVEEIGNSIIYLYSSILQLQENKSVLLYWDHYLQLASDAGVTDADIEKATAVLECKIPTLLDEEELQNIISLFRSLGFLVEGAPKGNYDVELVMSQYKSCSVFKRYYVPLMMKLPEELKDTTVWPSSLPDGTIQVGWRYKFRDLVTVDCTKMLIGACANLKPSCEVCAYWNYGVILKVGPVTVRMSRENSTLDVIGRCKVTIGSKQALNMMWSVLARFFYGIETLLMNFKGVCPMVLVPIVGCNRPKHKPLYELVSDYNSQLSHHTNYRWFIPPAALDAEEHTEIPSDTVSWLANIACKSLLYISYHEDQQLEVKLLKQLLDLAGFDCVGDWVLAGNTGQELKEKQRDLIAGSSLFLAFITPQFKIVDKVTLSCEATENFTTFSQPINGGNSNDVLNNANLESSTTVDTRTDTAASKAKKSVEFSDLQTSKTEKATEDREIDDQIRRMAASAVAAAIAGATAKQIANSKHSTPAIKAASAAAEVAQAVVDGKSDAAAQAVTKVAKIVEDETSRVNAASTHNGSATRPAPKNPSSIGNYDVKRCYVLDVISHYRIPGGLAVKAIRDISKEFHSFFLIVTKPYLTLEQCNKVVITVGNITSTPPGVSHVYFRIPVTFTASSNTADDEVALNVTTCINAANTTLRGYVDQRAPNITKNKTTYQINQPSFLEKRSCCGGDILPPCCAVGSIMVSSTKCDANPLQIHDQVVKFLPENINNETVVANVTVSAVLSTLVRPFVFYIERVTQQRQYGEMSRRKQRKVEVGSQCIEPGPCPQISVDFCFEAGTVRPENYFCIHRFTGRIRVTQNFVFKEGEEFDLQIRVTDGGIRGINENTVVIRLISGDPCRNVNAIYDEAVKYCIKNSESVDGEKRCLKASLIGNYDIIRCYEVDITFHYQIDGGLTKSTITNTKVQFSSLFQLLPGLLSSQPGCSGVVVTRKDILSSPSGVKSIFFRIPMIFTASTNVADSQVSTKITACISTLTTTYKGSIESNTPSISQNGTSHNKYNVSTISDKRSCCGKNIPPPCCAVGSVNVSSTKCGCLPGFHFVPGSLCQRCPSDTYQDEQGQSSWKKCPGGKQTFGKTGMTSNSSCLGAAKPENYFCIHPFTGQIRVTQNFVFKDGELFDLQIRVRDSDHWGITENTASIRIIFGDPCKHIQETYDEAVKYCIRIKNSESVDGEKWCLTEQCTEAAQDWKIALNNASQVPEKNCSADPHHLATVIREHSRCGVLFGRMQM</sequence>
<reference evidence="4" key="1">
    <citation type="journal article" date="2017" name="bioRxiv">
        <title>Comparative analysis of the genomes of Stylophora pistillata and Acropora digitifera provides evidence for extensive differences between species of corals.</title>
        <authorList>
            <person name="Voolstra C.R."/>
            <person name="Li Y."/>
            <person name="Liew Y.J."/>
            <person name="Baumgarten S."/>
            <person name="Zoccola D."/>
            <person name="Flot J.-F."/>
            <person name="Tambutte S."/>
            <person name="Allemand D."/>
            <person name="Aranda M."/>
        </authorList>
    </citation>
    <scope>NUCLEOTIDE SEQUENCE [LARGE SCALE GENOMIC DNA]</scope>
</reference>
<evidence type="ECO:0000313" key="4">
    <source>
        <dbReference type="Proteomes" id="UP000225706"/>
    </source>
</evidence>
<dbReference type="Gene3D" id="3.40.50.300">
    <property type="entry name" value="P-loop containing nucleotide triphosphate hydrolases"/>
    <property type="match status" value="1"/>
</dbReference>
<feature type="region of interest" description="Disordered" evidence="1">
    <location>
        <begin position="944"/>
        <end position="980"/>
    </location>
</feature>
<feature type="domain" description="Tyrosine-protein kinase ephrin type A/B receptor-like" evidence="2">
    <location>
        <begin position="1590"/>
        <end position="1629"/>
    </location>
</feature>
<dbReference type="GO" id="GO:0016874">
    <property type="term" value="F:ligase activity"/>
    <property type="evidence" value="ECO:0007669"/>
    <property type="project" value="UniProtKB-KW"/>
</dbReference>
<dbReference type="InterPro" id="IPR006553">
    <property type="entry name" value="Leu-rich_rpt_Cys-con_subtyp"/>
</dbReference>
<gene>
    <name evidence="3" type="primary">grrA</name>
    <name evidence="3" type="ORF">AWC38_SpisGene21008</name>
</gene>
<keyword evidence="4" id="KW-1185">Reference proteome</keyword>
<dbReference type="Proteomes" id="UP000225706">
    <property type="component" value="Unassembled WGS sequence"/>
</dbReference>
<feature type="region of interest" description="Disordered" evidence="1">
    <location>
        <begin position="1055"/>
        <end position="1074"/>
    </location>
</feature>
<accession>A0A2B4RCD7</accession>
<dbReference type="Gene3D" id="3.80.10.10">
    <property type="entry name" value="Ribonuclease Inhibitor"/>
    <property type="match status" value="3"/>
</dbReference>
<dbReference type="GO" id="GO:0031146">
    <property type="term" value="P:SCF-dependent proteasomal ubiquitin-dependent protein catabolic process"/>
    <property type="evidence" value="ECO:0007669"/>
    <property type="project" value="TreeGrafter"/>
</dbReference>
<dbReference type="InterPro" id="IPR032675">
    <property type="entry name" value="LRR_dom_sf"/>
</dbReference>
<dbReference type="CDD" id="cd11304">
    <property type="entry name" value="Cadherin_repeat"/>
    <property type="match status" value="2"/>
</dbReference>
<dbReference type="SMART" id="SM00367">
    <property type="entry name" value="LRR_CC"/>
    <property type="match status" value="4"/>
</dbReference>
<proteinExistence type="predicted"/>
<keyword evidence="3" id="KW-0436">Ligase</keyword>
<evidence type="ECO:0000259" key="2">
    <source>
        <dbReference type="Pfam" id="PF07699"/>
    </source>
</evidence>
<dbReference type="InterPro" id="IPR011641">
    <property type="entry name" value="Tyr-kin_ephrin_A/B_rcpt-like"/>
</dbReference>
<dbReference type="Pfam" id="PF07699">
    <property type="entry name" value="Ephrin_rec_like"/>
    <property type="match status" value="1"/>
</dbReference>
<dbReference type="SMART" id="SM01411">
    <property type="entry name" value="Ephrin_rec_like"/>
    <property type="match status" value="1"/>
</dbReference>
<feature type="compositionally biased region" description="Polar residues" evidence="1">
    <location>
        <begin position="1055"/>
        <end position="1065"/>
    </location>
</feature>
<feature type="compositionally biased region" description="Polar residues" evidence="1">
    <location>
        <begin position="944"/>
        <end position="955"/>
    </location>
</feature>
<dbReference type="OrthoDB" id="10257471at2759"/>
<organism evidence="3 4">
    <name type="scientific">Stylophora pistillata</name>
    <name type="common">Smooth cauliflower coral</name>
    <dbReference type="NCBI Taxonomy" id="50429"/>
    <lineage>
        <taxon>Eukaryota</taxon>
        <taxon>Metazoa</taxon>
        <taxon>Cnidaria</taxon>
        <taxon>Anthozoa</taxon>
        <taxon>Hexacorallia</taxon>
        <taxon>Scleractinia</taxon>
        <taxon>Astrocoeniina</taxon>
        <taxon>Pocilloporidae</taxon>
        <taxon>Stylophora</taxon>
    </lineage>
</organism>
<evidence type="ECO:0000256" key="1">
    <source>
        <dbReference type="SAM" id="MobiDB-lite"/>
    </source>
</evidence>
<protein>
    <submittedName>
        <fullName evidence="3">SCF E3 ubiquitin ligase complex F-box protein grrA</fullName>
    </submittedName>
</protein>
<dbReference type="SUPFAM" id="SSF52540">
    <property type="entry name" value="P-loop containing nucleoside triphosphate hydrolases"/>
    <property type="match status" value="1"/>
</dbReference>